<protein>
    <submittedName>
        <fullName evidence="2">Uncharacterized protein</fullName>
    </submittedName>
</protein>
<sequence length="161" mass="17306">MERSEDEDSGSDLESFIASDDSDEESESNESWKSSGSSEESYEDKQNDEGSGDEDLYSESVQATEESEIEVRDSACAELGGMLDPCANAGKGKNRDHKVSPEGNNGISEHADQGENEDEIGVSRTSSTCYTPSYRRLVKKSAANTNALGSALDELNLLGDC</sequence>
<comment type="caution">
    <text evidence="2">The sequence shown here is derived from an EMBL/GenBank/DDBJ whole genome shotgun (WGS) entry which is preliminary data.</text>
</comment>
<evidence type="ECO:0000256" key="1">
    <source>
        <dbReference type="SAM" id="MobiDB-lite"/>
    </source>
</evidence>
<feature type="region of interest" description="Disordered" evidence="1">
    <location>
        <begin position="1"/>
        <end position="127"/>
    </location>
</feature>
<reference evidence="2 3" key="1">
    <citation type="journal article" date="2024" name="Science">
        <title>Giant polyketide synthase enzymes in the biosynthesis of giant marine polyether toxins.</title>
        <authorList>
            <person name="Fallon T.R."/>
            <person name="Shende V.V."/>
            <person name="Wierzbicki I.H."/>
            <person name="Pendleton A.L."/>
            <person name="Watervoot N.F."/>
            <person name="Auber R.P."/>
            <person name="Gonzalez D.J."/>
            <person name="Wisecaver J.H."/>
            <person name="Moore B.S."/>
        </authorList>
    </citation>
    <scope>NUCLEOTIDE SEQUENCE [LARGE SCALE GENOMIC DNA]</scope>
    <source>
        <strain evidence="2 3">12B1</strain>
    </source>
</reference>
<dbReference type="EMBL" id="JBGBPQ010000005">
    <property type="protein sequence ID" value="KAL1523661.1"/>
    <property type="molecule type" value="Genomic_DNA"/>
</dbReference>
<gene>
    <name evidence="2" type="ORF">AB1Y20_018595</name>
</gene>
<feature type="compositionally biased region" description="Low complexity" evidence="1">
    <location>
        <begin position="29"/>
        <end position="39"/>
    </location>
</feature>
<evidence type="ECO:0000313" key="3">
    <source>
        <dbReference type="Proteomes" id="UP001515480"/>
    </source>
</evidence>
<proteinExistence type="predicted"/>
<keyword evidence="3" id="KW-1185">Reference proteome</keyword>
<dbReference type="Proteomes" id="UP001515480">
    <property type="component" value="Unassembled WGS sequence"/>
</dbReference>
<name>A0AB34JQC0_PRYPA</name>
<accession>A0AB34JQC0</accession>
<dbReference type="AlphaFoldDB" id="A0AB34JQC0"/>
<feature type="compositionally biased region" description="Acidic residues" evidence="1">
    <location>
        <begin position="1"/>
        <end position="11"/>
    </location>
</feature>
<organism evidence="2 3">
    <name type="scientific">Prymnesium parvum</name>
    <name type="common">Toxic golden alga</name>
    <dbReference type="NCBI Taxonomy" id="97485"/>
    <lineage>
        <taxon>Eukaryota</taxon>
        <taxon>Haptista</taxon>
        <taxon>Haptophyta</taxon>
        <taxon>Prymnesiophyceae</taxon>
        <taxon>Prymnesiales</taxon>
        <taxon>Prymnesiaceae</taxon>
        <taxon>Prymnesium</taxon>
    </lineage>
</organism>
<evidence type="ECO:0000313" key="2">
    <source>
        <dbReference type="EMBL" id="KAL1523661.1"/>
    </source>
</evidence>